<feature type="compositionally biased region" description="Basic and acidic residues" evidence="1">
    <location>
        <begin position="34"/>
        <end position="50"/>
    </location>
</feature>
<accession>A0A0E9U5U1</accession>
<dbReference type="EMBL" id="GBXM01047323">
    <property type="protein sequence ID" value="JAH61254.1"/>
    <property type="molecule type" value="Transcribed_RNA"/>
</dbReference>
<protein>
    <submittedName>
        <fullName evidence="2">Uncharacterized protein</fullName>
    </submittedName>
</protein>
<evidence type="ECO:0000313" key="2">
    <source>
        <dbReference type="EMBL" id="JAH61254.1"/>
    </source>
</evidence>
<sequence>MCHGEARVCRFSIPTNHQSQSQLLISPINTPSARGRDLERSAGEAVGRNEKLHTLNLPHDWATTD</sequence>
<evidence type="ECO:0000256" key="1">
    <source>
        <dbReference type="SAM" id="MobiDB-lite"/>
    </source>
</evidence>
<organism evidence="2">
    <name type="scientific">Anguilla anguilla</name>
    <name type="common">European freshwater eel</name>
    <name type="synonym">Muraena anguilla</name>
    <dbReference type="NCBI Taxonomy" id="7936"/>
    <lineage>
        <taxon>Eukaryota</taxon>
        <taxon>Metazoa</taxon>
        <taxon>Chordata</taxon>
        <taxon>Craniata</taxon>
        <taxon>Vertebrata</taxon>
        <taxon>Euteleostomi</taxon>
        <taxon>Actinopterygii</taxon>
        <taxon>Neopterygii</taxon>
        <taxon>Teleostei</taxon>
        <taxon>Anguilliformes</taxon>
        <taxon>Anguillidae</taxon>
        <taxon>Anguilla</taxon>
    </lineage>
</organism>
<proteinExistence type="predicted"/>
<reference evidence="2" key="1">
    <citation type="submission" date="2014-11" db="EMBL/GenBank/DDBJ databases">
        <authorList>
            <person name="Amaro Gonzalez C."/>
        </authorList>
    </citation>
    <scope>NUCLEOTIDE SEQUENCE</scope>
</reference>
<feature type="region of interest" description="Disordered" evidence="1">
    <location>
        <begin position="28"/>
        <end position="50"/>
    </location>
</feature>
<dbReference type="AlphaFoldDB" id="A0A0E9U5U1"/>
<reference evidence="2" key="2">
    <citation type="journal article" date="2015" name="Fish Shellfish Immunol.">
        <title>Early steps in the European eel (Anguilla anguilla)-Vibrio vulnificus interaction in the gills: Role of the RtxA13 toxin.</title>
        <authorList>
            <person name="Callol A."/>
            <person name="Pajuelo D."/>
            <person name="Ebbesson L."/>
            <person name="Teles M."/>
            <person name="MacKenzie S."/>
            <person name="Amaro C."/>
        </authorList>
    </citation>
    <scope>NUCLEOTIDE SEQUENCE</scope>
</reference>
<name>A0A0E9U5U1_ANGAN</name>